<dbReference type="EMBL" id="CAMAPF010000930">
    <property type="protein sequence ID" value="CAH9123239.1"/>
    <property type="molecule type" value="Genomic_DNA"/>
</dbReference>
<evidence type="ECO:0000256" key="1">
    <source>
        <dbReference type="ARBA" id="ARBA00004191"/>
    </source>
</evidence>
<evidence type="ECO:0000256" key="8">
    <source>
        <dbReference type="ARBA" id="ARBA00022801"/>
    </source>
</evidence>
<accession>A0AAV0EM99</accession>
<keyword evidence="12" id="KW-0732">Signal</keyword>
<keyword evidence="9" id="KW-0063">Aspartyl esterase</keyword>
<keyword evidence="6" id="KW-0134">Cell wall</keyword>
<keyword evidence="16" id="KW-1185">Reference proteome</keyword>
<dbReference type="InterPro" id="IPR000070">
    <property type="entry name" value="Pectinesterase_cat"/>
</dbReference>
<dbReference type="SUPFAM" id="SSF51126">
    <property type="entry name" value="Pectin lyase-like"/>
    <property type="match status" value="1"/>
</dbReference>
<evidence type="ECO:0000256" key="12">
    <source>
        <dbReference type="SAM" id="SignalP"/>
    </source>
</evidence>
<keyword evidence="8" id="KW-0378">Hydrolase</keyword>
<comment type="catalytic activity">
    <reaction evidence="11">
        <text>[(1-&gt;4)-alpha-D-galacturonosyl methyl ester](n) + n H2O = [(1-&gt;4)-alpha-D-galacturonosyl](n) + n methanol + n H(+)</text>
        <dbReference type="Rhea" id="RHEA:22380"/>
        <dbReference type="Rhea" id="RHEA-COMP:14570"/>
        <dbReference type="Rhea" id="RHEA-COMP:14573"/>
        <dbReference type="ChEBI" id="CHEBI:15377"/>
        <dbReference type="ChEBI" id="CHEBI:15378"/>
        <dbReference type="ChEBI" id="CHEBI:17790"/>
        <dbReference type="ChEBI" id="CHEBI:140522"/>
        <dbReference type="ChEBI" id="CHEBI:140523"/>
        <dbReference type="EC" id="3.1.1.11"/>
    </reaction>
</comment>
<evidence type="ECO:0000259" key="13">
    <source>
        <dbReference type="Pfam" id="PF01095"/>
    </source>
</evidence>
<comment type="similarity">
    <text evidence="3">In the N-terminal section; belongs to the PMEI family.</text>
</comment>
<feature type="signal peptide" evidence="12">
    <location>
        <begin position="1"/>
        <end position="27"/>
    </location>
</feature>
<evidence type="ECO:0000313" key="15">
    <source>
        <dbReference type="EMBL" id="CAH9123239.1"/>
    </source>
</evidence>
<evidence type="ECO:0000256" key="6">
    <source>
        <dbReference type="ARBA" id="ARBA00022512"/>
    </source>
</evidence>
<evidence type="ECO:0000256" key="3">
    <source>
        <dbReference type="ARBA" id="ARBA00006027"/>
    </source>
</evidence>
<sequence length="547" mass="60083">MNPKPFSMGSFSIALITTFLLFASAMASRPNMGQQYYSATPSNILVSTCKASRDPASCESVINQSGHVPPGTTTTALQVISSLLNLTLQNLETAESQLKNILANSGANLNLTKAANSSLQSVVYARYRVLMTVQCDFTRREKLKDGRAWMGAALSFNLGVLASLKNVNTTVVAAFMDFSNTTLIPTTRDALSMLANYDIYGDDTDSWGPILTERDGFWEPVNSQWSGFVGGVPKGLPYNATVCKDDGGDQCTYKTVQEAVDAAPRFNAAGKFVIWIKAGVYNETVRVVLDQQNVVLLGDGIGRTVITGSLMNAGQPGMRTMQSATVAVVGDGFMARDITFENTAVGNPAVAFRSNADRTVMESCQFRGNQDTLYARALRQYYKSCRIQGNVDFIFGNAAAFFQDCEILIAPRPSTPEAGEDNVITAHGRPEAVQSTGFVFQNCSINGTEEYMEVYRKHKKVHHNYLGRPWREYSRTVFIGCNYGDMISEKGWFPWVGEFALKTLYYGEYGNTGTNTSGRVEWSSTVPEDRVSSYSLSNFIQGDQWIH</sequence>
<evidence type="ECO:0000256" key="5">
    <source>
        <dbReference type="ARBA" id="ARBA00013229"/>
    </source>
</evidence>
<proteinExistence type="inferred from homology"/>
<evidence type="ECO:0000313" key="16">
    <source>
        <dbReference type="Proteomes" id="UP001152523"/>
    </source>
</evidence>
<feature type="domain" description="Pectinesterase catalytic" evidence="13">
    <location>
        <begin position="240"/>
        <end position="543"/>
    </location>
</feature>
<evidence type="ECO:0000256" key="2">
    <source>
        <dbReference type="ARBA" id="ARBA00005184"/>
    </source>
</evidence>
<comment type="pathway">
    <text evidence="2">Glycan metabolism; pectin degradation; 2-dehydro-3-deoxy-D-gluconate from pectin: step 1/5.</text>
</comment>
<feature type="domain" description="Pectinesterase inhibitor" evidence="14">
    <location>
        <begin position="45"/>
        <end position="157"/>
    </location>
</feature>
<keyword evidence="7" id="KW-0964">Secreted</keyword>
<dbReference type="GO" id="GO:0042545">
    <property type="term" value="P:cell wall modification"/>
    <property type="evidence" value="ECO:0007669"/>
    <property type="project" value="InterPro"/>
</dbReference>
<evidence type="ECO:0000256" key="11">
    <source>
        <dbReference type="ARBA" id="ARBA00047928"/>
    </source>
</evidence>
<evidence type="ECO:0000256" key="7">
    <source>
        <dbReference type="ARBA" id="ARBA00022525"/>
    </source>
</evidence>
<dbReference type="InterPro" id="IPR012334">
    <property type="entry name" value="Pectin_lyas_fold"/>
</dbReference>
<dbReference type="InterPro" id="IPR035513">
    <property type="entry name" value="Invertase/methylesterase_inhib"/>
</dbReference>
<dbReference type="InterPro" id="IPR011050">
    <property type="entry name" value="Pectin_lyase_fold/virulence"/>
</dbReference>
<dbReference type="InterPro" id="IPR006501">
    <property type="entry name" value="Pectinesterase_inhib_dom"/>
</dbReference>
<evidence type="ECO:0000256" key="10">
    <source>
        <dbReference type="ARBA" id="ARBA00023316"/>
    </source>
</evidence>
<dbReference type="Pfam" id="PF01095">
    <property type="entry name" value="Pectinesterase"/>
    <property type="match status" value="1"/>
</dbReference>
<dbReference type="Gene3D" id="1.20.140.40">
    <property type="entry name" value="Invertase/pectin methylesterase inhibitor family protein"/>
    <property type="match status" value="1"/>
</dbReference>
<reference evidence="15" key="1">
    <citation type="submission" date="2022-07" db="EMBL/GenBank/DDBJ databases">
        <authorList>
            <person name="Macas J."/>
            <person name="Novak P."/>
            <person name="Neumann P."/>
        </authorList>
    </citation>
    <scope>NUCLEOTIDE SEQUENCE</scope>
</reference>
<dbReference type="EC" id="3.1.1.11" evidence="5"/>
<dbReference type="PANTHER" id="PTHR31707">
    <property type="entry name" value="PECTINESTERASE"/>
    <property type="match status" value="1"/>
</dbReference>
<organism evidence="15 16">
    <name type="scientific">Cuscuta epithymum</name>
    <dbReference type="NCBI Taxonomy" id="186058"/>
    <lineage>
        <taxon>Eukaryota</taxon>
        <taxon>Viridiplantae</taxon>
        <taxon>Streptophyta</taxon>
        <taxon>Embryophyta</taxon>
        <taxon>Tracheophyta</taxon>
        <taxon>Spermatophyta</taxon>
        <taxon>Magnoliopsida</taxon>
        <taxon>eudicotyledons</taxon>
        <taxon>Gunneridae</taxon>
        <taxon>Pentapetalae</taxon>
        <taxon>asterids</taxon>
        <taxon>lamiids</taxon>
        <taxon>Solanales</taxon>
        <taxon>Convolvulaceae</taxon>
        <taxon>Cuscuteae</taxon>
        <taxon>Cuscuta</taxon>
        <taxon>Cuscuta subgen. Cuscuta</taxon>
    </lineage>
</organism>
<dbReference type="Gene3D" id="2.160.20.10">
    <property type="entry name" value="Single-stranded right-handed beta-helix, Pectin lyase-like"/>
    <property type="match status" value="1"/>
</dbReference>
<dbReference type="Pfam" id="PF04043">
    <property type="entry name" value="PMEI"/>
    <property type="match status" value="1"/>
</dbReference>
<dbReference type="Proteomes" id="UP001152523">
    <property type="component" value="Unassembled WGS sequence"/>
</dbReference>
<comment type="caution">
    <text evidence="15">The sequence shown here is derived from an EMBL/GenBank/DDBJ whole genome shotgun (WGS) entry which is preliminary data.</text>
</comment>
<dbReference type="GO" id="GO:0004857">
    <property type="term" value="F:enzyme inhibitor activity"/>
    <property type="evidence" value="ECO:0007669"/>
    <property type="project" value="InterPro"/>
</dbReference>
<dbReference type="AlphaFoldDB" id="A0AAV0EM99"/>
<evidence type="ECO:0000256" key="9">
    <source>
        <dbReference type="ARBA" id="ARBA00023085"/>
    </source>
</evidence>
<name>A0AAV0EM99_9ASTE</name>
<evidence type="ECO:0000256" key="4">
    <source>
        <dbReference type="ARBA" id="ARBA00007786"/>
    </source>
</evidence>
<dbReference type="GO" id="GO:0030599">
    <property type="term" value="F:pectinesterase activity"/>
    <property type="evidence" value="ECO:0007669"/>
    <property type="project" value="UniProtKB-EC"/>
</dbReference>
<keyword evidence="10" id="KW-0961">Cell wall biogenesis/degradation</keyword>
<comment type="similarity">
    <text evidence="4">In the C-terminal section; belongs to the pectinesterase family.</text>
</comment>
<dbReference type="FunFam" id="2.160.20.10:FF:000029">
    <property type="entry name" value="Pectinesterase 4"/>
    <property type="match status" value="1"/>
</dbReference>
<evidence type="ECO:0000259" key="14">
    <source>
        <dbReference type="Pfam" id="PF04043"/>
    </source>
</evidence>
<comment type="subcellular location">
    <subcellularLocation>
        <location evidence="1">Secreted</location>
        <location evidence="1">Cell wall</location>
    </subcellularLocation>
</comment>
<gene>
    <name evidence="15" type="ORF">CEPIT_LOCUS25061</name>
</gene>
<protein>
    <recommendedName>
        <fullName evidence="5">pectinesterase</fullName>
        <ecNumber evidence="5">3.1.1.11</ecNumber>
    </recommendedName>
</protein>
<feature type="chain" id="PRO_5043314427" description="pectinesterase" evidence="12">
    <location>
        <begin position="28"/>
        <end position="547"/>
    </location>
</feature>